<accession>A0A6U8P202</accession>
<proteinExistence type="predicted"/>
<name>A0A6U8P202_EMIHU</name>
<organism evidence="2">
    <name type="scientific">Emiliania huxleyi</name>
    <name type="common">Coccolithophore</name>
    <name type="synonym">Pontosphaera huxleyi</name>
    <dbReference type="NCBI Taxonomy" id="2903"/>
    <lineage>
        <taxon>Eukaryota</taxon>
        <taxon>Haptista</taxon>
        <taxon>Haptophyta</taxon>
        <taxon>Prymnesiophyceae</taxon>
        <taxon>Isochrysidales</taxon>
        <taxon>Noelaerhabdaceae</taxon>
        <taxon>Emiliania</taxon>
    </lineage>
</organism>
<dbReference type="EMBL" id="HBIR01020613">
    <property type="protein sequence ID" value="CAE0546565.1"/>
    <property type="molecule type" value="Transcribed_RNA"/>
</dbReference>
<evidence type="ECO:0000256" key="1">
    <source>
        <dbReference type="SAM" id="MobiDB-lite"/>
    </source>
</evidence>
<reference evidence="2" key="1">
    <citation type="submission" date="2021-01" db="EMBL/GenBank/DDBJ databases">
        <authorList>
            <person name="Corre E."/>
            <person name="Pelletier E."/>
            <person name="Niang G."/>
            <person name="Scheremetjew M."/>
            <person name="Finn R."/>
            <person name="Kale V."/>
            <person name="Holt S."/>
            <person name="Cochrane G."/>
            <person name="Meng A."/>
            <person name="Brown T."/>
            <person name="Cohen L."/>
        </authorList>
    </citation>
    <scope>NUCLEOTIDE SEQUENCE</scope>
    <source>
        <strain evidence="2">379</strain>
    </source>
</reference>
<feature type="region of interest" description="Disordered" evidence="1">
    <location>
        <begin position="535"/>
        <end position="555"/>
    </location>
</feature>
<dbReference type="AlphaFoldDB" id="A0A6U8P202"/>
<gene>
    <name evidence="2" type="ORF">EHUX00137_LOCUS15677</name>
</gene>
<protein>
    <submittedName>
        <fullName evidence="2">Uncharacterized protein</fullName>
    </submittedName>
</protein>
<evidence type="ECO:0000313" key="2">
    <source>
        <dbReference type="EMBL" id="CAE0546565.1"/>
    </source>
</evidence>
<sequence length="1038" mass="110990">MASSAIAGALLNATFDERGLASLVLLATASVLNVEGDAFALSLNGTSTILSSSLPVPTRTFDAHGQPTYRYSAAGDLTVHVAYSVTDAFVSKQLTVSSARHAHNVTNVTLFAGARLLLDGAAPAESVVARSPAGLRDFALFARWSTTGALITARNPFLTATPHGGGGVTLSYEPMMPVAPAAPFSADRAHIGLHLLTQRKMAPPAQPLDEAEHAAMQRCVRAAIAAPQRASSVKINVGWCENDFQIDISTAAGRAEYKRIIDRAASLGIESILFAPRNSDVSSIGNGTDAWGWEQVLWFGMGERLRMGLWAPGDPLPASLTEMLDYFRLRGVRPVAYVYPILAFLAGTLPGGASPPWVVHGTYSSSDLATKRLGLGPMRSDLASPALQQWLPKTMRRFADQTGAGGFSFDYTYFEQGSPGGRPWRSQYAQWSGWRAILAALQQPKACAGRQCVVDNRQANHAWGPWMWAEGGTYAEPLQSDEQPGSWMFYEADLKTDRLSANRQRETAWSYRVQSFAPAEVVPGFALHQTDRDVSPAQKNVTAGPGCPRGGGTGRCAELSRRRDFDLLGYRYSLLSAVGTGGANLVLNMLPARDEGEFAAFPAEDVAFFRQWLEWADRSRDLVASTRVLPSTSRPAAGSLDGVSLLRQDGSCTGAIFAFSPTATPLNLSLALDASLGCSPPHPSSGVPGLLLLRQIGSSDRSEPAGGWARQLLRAGDALALTVPPTTALALELEPFDGASLVAPLVLGAAAGAASLSADGALSLSRVVGEQGAAAELTVLLPPHGPGAVSRATLNGKVVRFDALPPLDGRPPAVRIRGAWAGERFGRAHEIVAAGGFSGGRWTGTFSVPAAVLEQLAARNRSYDLSYDLDPNSNDEANVPWLAPGRLLIWAKHKPAYAQMGLEHTVRHIHDRETYTHIPTPKVPRRTSLVRNLDRYKPLLNDSFNAAGSIDGTPLLMRKAYNTIAPSRARFIGHWADVTRLIKPGVQQTLALQLPPGLKPQGVHFENVESLLSDEAALLQGTEELPHLRTPRGVEEAT</sequence>